<reference evidence="2" key="1">
    <citation type="journal article" date="2019" name="Int. J. Syst. Evol. Microbiol.">
        <title>The Global Catalogue of Microorganisms (GCM) 10K type strain sequencing project: providing services to taxonomists for standard genome sequencing and annotation.</title>
        <authorList>
            <consortium name="The Broad Institute Genomics Platform"/>
            <consortium name="The Broad Institute Genome Sequencing Center for Infectious Disease"/>
            <person name="Wu L."/>
            <person name="Ma J."/>
        </authorList>
    </citation>
    <scope>NUCLEOTIDE SEQUENCE [LARGE SCALE GENOMIC DNA]</scope>
    <source>
        <strain evidence="2">JCM 16601</strain>
    </source>
</reference>
<proteinExistence type="predicted"/>
<comment type="caution">
    <text evidence="1">The sequence shown here is derived from an EMBL/GenBank/DDBJ whole genome shotgun (WGS) entry which is preliminary data.</text>
</comment>
<evidence type="ECO:0000313" key="2">
    <source>
        <dbReference type="Proteomes" id="UP001500742"/>
    </source>
</evidence>
<dbReference type="Proteomes" id="UP001500742">
    <property type="component" value="Unassembled WGS sequence"/>
</dbReference>
<organism evidence="1 2">
    <name type="scientific">Mucilaginibacter dorajii</name>
    <dbReference type="NCBI Taxonomy" id="692994"/>
    <lineage>
        <taxon>Bacteria</taxon>
        <taxon>Pseudomonadati</taxon>
        <taxon>Bacteroidota</taxon>
        <taxon>Sphingobacteriia</taxon>
        <taxon>Sphingobacteriales</taxon>
        <taxon>Sphingobacteriaceae</taxon>
        <taxon>Mucilaginibacter</taxon>
    </lineage>
</organism>
<accession>A0ABP7R7S4</accession>
<evidence type="ECO:0000313" key="1">
    <source>
        <dbReference type="EMBL" id="GAA3993284.1"/>
    </source>
</evidence>
<name>A0ABP7R7S4_9SPHI</name>
<protein>
    <submittedName>
        <fullName evidence="1">Uncharacterized protein</fullName>
    </submittedName>
</protein>
<dbReference type="RefSeq" id="WP_259096875.1">
    <property type="nucleotide sequence ID" value="NZ_JANTYS010000030.1"/>
</dbReference>
<dbReference type="EMBL" id="BAAAZC010000051">
    <property type="protein sequence ID" value="GAA3993284.1"/>
    <property type="molecule type" value="Genomic_DNA"/>
</dbReference>
<sequence>MPAILQPTMLLIIAHHHDAEARWLCKILKESYNQPLHLLMPEALGIDYSISLQLKNDGLHHASVFFHEGKVLLDCNDVTYAINRLSYIDPIVWKHTNADERAYATNELNAFFPALIHSLKCPVSNRIYNGALYGDNSFAAKWGMHLYAHGIPVDALLTDATGKLYEKLRTIPAEKINRLMYTNNQVILPPGQEPIINFEAIKQCILKKDEPETLEFIFIKKQNNSPQLVQITKTPSLSCYGNMFAQTIYNHINNLRYDHINGDTQRNTLAAAC</sequence>
<gene>
    <name evidence="1" type="ORF">GCM10022210_53930</name>
</gene>
<keyword evidence="2" id="KW-1185">Reference proteome</keyword>